<gene>
    <name evidence="1" type="ORF">TWF506_005933</name>
</gene>
<comment type="caution">
    <text evidence="1">The sequence shown here is derived from an EMBL/GenBank/DDBJ whole genome shotgun (WGS) entry which is preliminary data.</text>
</comment>
<evidence type="ECO:0000313" key="1">
    <source>
        <dbReference type="EMBL" id="KAK6518798.1"/>
    </source>
</evidence>
<dbReference type="AlphaFoldDB" id="A0AAN8PQ97"/>
<accession>A0AAN8PQ97</accession>
<organism evidence="1 2">
    <name type="scientific">Arthrobotrys conoides</name>
    <dbReference type="NCBI Taxonomy" id="74498"/>
    <lineage>
        <taxon>Eukaryota</taxon>
        <taxon>Fungi</taxon>
        <taxon>Dikarya</taxon>
        <taxon>Ascomycota</taxon>
        <taxon>Pezizomycotina</taxon>
        <taxon>Orbiliomycetes</taxon>
        <taxon>Orbiliales</taxon>
        <taxon>Orbiliaceae</taxon>
        <taxon>Arthrobotrys</taxon>
    </lineage>
</organism>
<sequence>MDEAGKIMYGFYKKWDLTIKGIMELGWDQEIMDELQRLLDVYCLVASGSNERNYESGRYRLDGEGFRNGGVLGTS</sequence>
<keyword evidence="2" id="KW-1185">Reference proteome</keyword>
<reference evidence="1 2" key="1">
    <citation type="submission" date="2019-10" db="EMBL/GenBank/DDBJ databases">
        <authorList>
            <person name="Palmer J.M."/>
        </authorList>
    </citation>
    <scope>NUCLEOTIDE SEQUENCE [LARGE SCALE GENOMIC DNA]</scope>
    <source>
        <strain evidence="1 2">TWF506</strain>
    </source>
</reference>
<name>A0AAN8PQ97_9PEZI</name>
<dbReference type="EMBL" id="JAVHJM010000002">
    <property type="protein sequence ID" value="KAK6518798.1"/>
    <property type="molecule type" value="Genomic_DNA"/>
</dbReference>
<dbReference type="Proteomes" id="UP001307849">
    <property type="component" value="Unassembled WGS sequence"/>
</dbReference>
<evidence type="ECO:0000313" key="2">
    <source>
        <dbReference type="Proteomes" id="UP001307849"/>
    </source>
</evidence>
<protein>
    <submittedName>
        <fullName evidence="1">Uncharacterized protein</fullName>
    </submittedName>
</protein>
<proteinExistence type="predicted"/>